<dbReference type="PANTHER" id="PTHR11986:SF79">
    <property type="entry name" value="ACETYLORNITHINE AMINOTRANSFERASE, MITOCHONDRIAL"/>
    <property type="match status" value="1"/>
</dbReference>
<dbReference type="NCBIfam" id="TIGR00707">
    <property type="entry name" value="argD"/>
    <property type="match status" value="1"/>
</dbReference>
<keyword evidence="2 5" id="KW-0028">Amino-acid biosynthesis</keyword>
<dbReference type="GO" id="GO:0005737">
    <property type="term" value="C:cytoplasm"/>
    <property type="evidence" value="ECO:0007669"/>
    <property type="project" value="UniProtKB-SubCell"/>
</dbReference>
<keyword evidence="5" id="KW-0055">Arginine biosynthesis</keyword>
<dbReference type="HAMAP" id="MF_01107">
    <property type="entry name" value="ArgD_aminotrans_3"/>
    <property type="match status" value="1"/>
</dbReference>
<dbReference type="InParanoid" id="A0A2S8STE7"/>
<keyword evidence="5" id="KW-0963">Cytoplasm</keyword>
<dbReference type="GO" id="GO:0006526">
    <property type="term" value="P:L-arginine biosynthetic process"/>
    <property type="evidence" value="ECO:0007669"/>
    <property type="project" value="UniProtKB-UniRule"/>
</dbReference>
<comment type="subunit">
    <text evidence="5">Homodimer.</text>
</comment>
<feature type="binding site" evidence="5">
    <location>
        <position position="305"/>
    </location>
    <ligand>
        <name>pyridoxal 5'-phosphate</name>
        <dbReference type="ChEBI" id="CHEBI:597326"/>
    </ligand>
</feature>
<dbReference type="FunCoup" id="A0A2S8STE7">
    <property type="interactions" value="440"/>
</dbReference>
<feature type="binding site" evidence="5">
    <location>
        <begin position="129"/>
        <end position="130"/>
    </location>
    <ligand>
        <name>pyridoxal 5'-phosphate</name>
        <dbReference type="ChEBI" id="CHEBI:597326"/>
    </ligand>
</feature>
<evidence type="ECO:0000256" key="5">
    <source>
        <dbReference type="HAMAP-Rule" id="MF_01107"/>
    </source>
</evidence>
<dbReference type="Gene3D" id="3.40.640.10">
    <property type="entry name" value="Type I PLP-dependent aspartate aminotransferase-like (Major domain)"/>
    <property type="match status" value="1"/>
</dbReference>
<feature type="binding site" evidence="5">
    <location>
        <begin position="247"/>
        <end position="250"/>
    </location>
    <ligand>
        <name>pyridoxal 5'-phosphate</name>
        <dbReference type="ChEBI" id="CHEBI:597326"/>
    </ligand>
</feature>
<dbReference type="AlphaFoldDB" id="A0A2S8STE7"/>
<comment type="cofactor">
    <cofactor evidence="5">
        <name>pyridoxal 5'-phosphate</name>
        <dbReference type="ChEBI" id="CHEBI:597326"/>
    </cofactor>
    <text evidence="5">Binds 1 pyridoxal phosphate per subunit.</text>
</comment>
<comment type="caution">
    <text evidence="6">The sequence shown here is derived from an EMBL/GenBank/DDBJ whole genome shotgun (WGS) entry which is preliminary data.</text>
</comment>
<dbReference type="CDD" id="cd00610">
    <property type="entry name" value="OAT_like"/>
    <property type="match status" value="1"/>
</dbReference>
<evidence type="ECO:0000256" key="1">
    <source>
        <dbReference type="ARBA" id="ARBA00022576"/>
    </source>
</evidence>
<comment type="similarity">
    <text evidence="5">Belongs to the class-III pyridoxal-phosphate-dependent aminotransferase family. ArgD subfamily.</text>
</comment>
<dbReference type="FunFam" id="3.40.640.10:FF:000004">
    <property type="entry name" value="Acetylornithine aminotransferase"/>
    <property type="match status" value="1"/>
</dbReference>
<accession>A0A2S8STE7</accession>
<dbReference type="PANTHER" id="PTHR11986">
    <property type="entry name" value="AMINOTRANSFERASE CLASS III"/>
    <property type="match status" value="1"/>
</dbReference>
<feature type="binding site" evidence="5">
    <location>
        <position position="165"/>
    </location>
    <ligand>
        <name>N(2)-acetyl-L-ornithine</name>
        <dbReference type="ChEBI" id="CHEBI:57805"/>
    </ligand>
</feature>
<dbReference type="InterPro" id="IPR004636">
    <property type="entry name" value="AcOrn/SuccOrn_fam"/>
</dbReference>
<keyword evidence="1 5" id="KW-0032">Aminotransferase</keyword>
<dbReference type="InterPro" id="IPR005814">
    <property type="entry name" value="Aminotrans_3"/>
</dbReference>
<dbReference type="NCBIfam" id="NF002325">
    <property type="entry name" value="PRK01278.1"/>
    <property type="match status" value="1"/>
</dbReference>
<comment type="catalytic activity">
    <reaction evidence="5">
        <text>N(2)-acetyl-L-ornithine + 2-oxoglutarate = N-acetyl-L-glutamate 5-semialdehyde + L-glutamate</text>
        <dbReference type="Rhea" id="RHEA:18049"/>
        <dbReference type="ChEBI" id="CHEBI:16810"/>
        <dbReference type="ChEBI" id="CHEBI:29123"/>
        <dbReference type="ChEBI" id="CHEBI:29985"/>
        <dbReference type="ChEBI" id="CHEBI:57805"/>
        <dbReference type="EC" id="2.6.1.11"/>
    </reaction>
</comment>
<protein>
    <recommendedName>
        <fullName evidence="5">Acetylornithine aminotransferase</fullName>
        <shortName evidence="5">ACOAT</shortName>
        <ecNumber evidence="5">2.6.1.11</ecNumber>
    </recommendedName>
</protein>
<proteinExistence type="inferred from homology"/>
<keyword evidence="3 5" id="KW-0808">Transferase</keyword>
<evidence type="ECO:0000256" key="4">
    <source>
        <dbReference type="ARBA" id="ARBA00022898"/>
    </source>
</evidence>
<dbReference type="GO" id="GO:0042802">
    <property type="term" value="F:identical protein binding"/>
    <property type="evidence" value="ECO:0007669"/>
    <property type="project" value="TreeGrafter"/>
</dbReference>
<organism evidence="6 7">
    <name type="scientific">Abditibacterium utsteinense</name>
    <dbReference type="NCBI Taxonomy" id="1960156"/>
    <lineage>
        <taxon>Bacteria</taxon>
        <taxon>Pseudomonadati</taxon>
        <taxon>Abditibacteriota</taxon>
        <taxon>Abditibacteriia</taxon>
        <taxon>Abditibacteriales</taxon>
        <taxon>Abditibacteriaceae</taxon>
        <taxon>Abditibacterium</taxon>
    </lineage>
</organism>
<name>A0A2S8STE7_9BACT</name>
<dbReference type="PIRSF" id="PIRSF000521">
    <property type="entry name" value="Transaminase_4ab_Lys_Orn"/>
    <property type="match status" value="1"/>
</dbReference>
<dbReference type="Gene3D" id="3.90.1150.10">
    <property type="entry name" value="Aspartate Aminotransferase, domain 1"/>
    <property type="match status" value="1"/>
</dbReference>
<comment type="pathway">
    <text evidence="5">Amino-acid biosynthesis; L-arginine biosynthesis; N(2)-acetyl-L-ornithine from L-glutamate: step 4/4.</text>
</comment>
<dbReference type="GO" id="GO:0030170">
    <property type="term" value="F:pyridoxal phosphate binding"/>
    <property type="evidence" value="ECO:0007669"/>
    <property type="project" value="InterPro"/>
</dbReference>
<dbReference type="GO" id="GO:0003992">
    <property type="term" value="F:N2-acetyl-L-ornithine:2-oxoglutarate 5-aminotransferase activity"/>
    <property type="evidence" value="ECO:0007669"/>
    <property type="project" value="UniProtKB-UniRule"/>
</dbReference>
<dbReference type="InterPro" id="IPR015421">
    <property type="entry name" value="PyrdxlP-dep_Trfase_major"/>
</dbReference>
<dbReference type="SUPFAM" id="SSF53383">
    <property type="entry name" value="PLP-dependent transferases"/>
    <property type="match status" value="1"/>
</dbReference>
<feature type="binding site" evidence="5">
    <location>
        <position position="304"/>
    </location>
    <ligand>
        <name>N(2)-acetyl-L-ornithine</name>
        <dbReference type="ChEBI" id="CHEBI:57805"/>
    </ligand>
</feature>
<comment type="subcellular location">
    <subcellularLocation>
        <location evidence="5">Cytoplasm</location>
    </subcellularLocation>
</comment>
<dbReference type="RefSeq" id="WP_202973472.1">
    <property type="nucleotide sequence ID" value="NZ_NIGF01000007.1"/>
</dbReference>
<feature type="binding site" evidence="5">
    <location>
        <position position="162"/>
    </location>
    <ligand>
        <name>pyridoxal 5'-phosphate</name>
        <dbReference type="ChEBI" id="CHEBI:597326"/>
    </ligand>
</feature>
<dbReference type="InterPro" id="IPR015422">
    <property type="entry name" value="PyrdxlP-dep_Trfase_small"/>
</dbReference>
<dbReference type="Proteomes" id="UP000237684">
    <property type="component" value="Unassembled WGS sequence"/>
</dbReference>
<keyword evidence="4 5" id="KW-0663">Pyridoxal phosphate</keyword>
<evidence type="ECO:0000256" key="2">
    <source>
        <dbReference type="ARBA" id="ARBA00022605"/>
    </source>
</evidence>
<reference evidence="6 7" key="1">
    <citation type="journal article" date="2018" name="Syst. Appl. Microbiol.">
        <title>Abditibacterium utsteinense sp. nov., the first cultivated member of candidate phylum FBP, isolated from ice-free Antarctic soil samples.</title>
        <authorList>
            <person name="Tahon G."/>
            <person name="Tytgat B."/>
            <person name="Lebbe L."/>
            <person name="Carlier A."/>
            <person name="Willems A."/>
        </authorList>
    </citation>
    <scope>NUCLEOTIDE SEQUENCE [LARGE SCALE GENOMIC DNA]</scope>
    <source>
        <strain evidence="6 7">LMG 29911</strain>
    </source>
</reference>
<gene>
    <name evidence="5" type="primary">argD</name>
    <name evidence="6" type="ORF">B1R32_10744</name>
</gene>
<dbReference type="InterPro" id="IPR050103">
    <property type="entry name" value="Class-III_PLP-dep_AT"/>
</dbReference>
<evidence type="ECO:0000313" key="6">
    <source>
        <dbReference type="EMBL" id="PQV64019.1"/>
    </source>
</evidence>
<dbReference type="EC" id="2.6.1.11" evidence="5"/>
<keyword evidence="7" id="KW-1185">Reference proteome</keyword>
<dbReference type="PROSITE" id="PS00600">
    <property type="entry name" value="AA_TRANSFER_CLASS_3"/>
    <property type="match status" value="1"/>
</dbReference>
<evidence type="ECO:0000313" key="7">
    <source>
        <dbReference type="Proteomes" id="UP000237684"/>
    </source>
</evidence>
<dbReference type="InterPro" id="IPR049704">
    <property type="entry name" value="Aminotrans_3_PPA_site"/>
</dbReference>
<dbReference type="UniPathway" id="UPA00068">
    <property type="reaction ID" value="UER00109"/>
</dbReference>
<dbReference type="InterPro" id="IPR015424">
    <property type="entry name" value="PyrdxlP-dep_Trfase"/>
</dbReference>
<dbReference type="Pfam" id="PF00202">
    <property type="entry name" value="Aminotran_3"/>
    <property type="match status" value="1"/>
</dbReference>
<evidence type="ECO:0000256" key="3">
    <source>
        <dbReference type="ARBA" id="ARBA00022679"/>
    </source>
</evidence>
<dbReference type="EMBL" id="NIGF01000007">
    <property type="protein sequence ID" value="PQV64019.1"/>
    <property type="molecule type" value="Genomic_DNA"/>
</dbReference>
<dbReference type="NCBIfam" id="NF002874">
    <property type="entry name" value="PRK03244.1"/>
    <property type="match status" value="1"/>
</dbReference>
<comment type="miscellaneous">
    <text evidence="5">May also have succinyldiaminopimelate aminotransferase activity, thus carrying out the corresponding step in lysine biosynthesis.</text>
</comment>
<sequence>MKHFSSFFVELTSEMQTQTLLSELQELDAKYAFQNYGSRLPVSLVRGEGVRLFDEDGKQYLDFLGGIAVVTLGHNHPKVTAAIVKQANEILHVSNFFYIEPQVKLAAKLSQIAENAHGGNWRTFFCNSGAEANEAAIKIARRLAFDKGDFERVEIVTLKSSFHGRTLGALAATGQPKYQQGFGPLPLGFIHSEFNDIEDLRKNVSSKTAAVMFEPILGEAGILPLSDEFIVAAREICDENGALLIIDEVQSGCGRTGKFFSHEYQGVVPDIIPMAKGLANGVPIGAVIAKAEIAAHLTPGTHGTTFGGNFLAAAAGLATVEALYEENLMENAAEVGSYFAAQLEKWSEETGIVSEIRARGLMIGVSLNVPKAIELRNAAMKNGLIFNAVGDSITRFLPPLILTKNEVDAGMEILRASWEEIQ</sequence>
<feature type="modified residue" description="N6-(pyridoxal phosphate)lysine" evidence="5">
    <location>
        <position position="276"/>
    </location>
</feature>